<organism evidence="10 11">
    <name type="scientific">Tetraparma gracilis</name>
    <dbReference type="NCBI Taxonomy" id="2962635"/>
    <lineage>
        <taxon>Eukaryota</taxon>
        <taxon>Sar</taxon>
        <taxon>Stramenopiles</taxon>
        <taxon>Ochrophyta</taxon>
        <taxon>Bolidophyceae</taxon>
        <taxon>Parmales</taxon>
        <taxon>Triparmaceae</taxon>
        <taxon>Tetraparma</taxon>
    </lineage>
</organism>
<dbReference type="Gene3D" id="3.30.1330.20">
    <property type="entry name" value="Tubulin/FtsZ, C-terminal domain"/>
    <property type="match status" value="1"/>
</dbReference>
<evidence type="ECO:0000313" key="10">
    <source>
        <dbReference type="EMBL" id="GMI20510.1"/>
    </source>
</evidence>
<proteinExistence type="inferred from homology"/>
<comment type="function">
    <text evidence="1">Tubulin is the major constituent of microtubules. The gamma chain is found at microtubule organizing centers (MTOC) such as the spindle poles or the centrosome, suggesting that it is involved in the minus-end nucleation of microtubule assembly.</text>
</comment>
<sequence length="212" mass="23922">MAASTTTLRYPSYNNNDLIGLIASLIPTPRCHFLMSGYTPLVLADTQVSAVRKTTVLDVMRRLTQTKNIMVSTSTRQGVYISMLNIISGADIDPTDVHKSLQRIREKKLVSFIPWGPASIQVALARKSPYVETAHKVSGFMLANHTSMSSLFERSLNQYDKIKKRNAFLDNYRKEPMFADGLEEFDDAREVVQTLVDEYKACERPDYASYGL</sequence>
<accession>A0ABQ6M6I8</accession>
<dbReference type="EMBL" id="BRYB01005102">
    <property type="protein sequence ID" value="GMI20510.1"/>
    <property type="molecule type" value="Genomic_DNA"/>
</dbReference>
<dbReference type="PANTHER" id="PTHR11588">
    <property type="entry name" value="TUBULIN"/>
    <property type="match status" value="1"/>
</dbReference>
<keyword evidence="8" id="KW-0206">Cytoskeleton</keyword>
<dbReference type="SUPFAM" id="SSF55307">
    <property type="entry name" value="Tubulin C-terminal domain-like"/>
    <property type="match status" value="1"/>
</dbReference>
<reference evidence="10 11" key="1">
    <citation type="journal article" date="2023" name="Commun. Biol.">
        <title>Genome analysis of Parmales, the sister group of diatoms, reveals the evolutionary specialization of diatoms from phago-mixotrophs to photoautotrophs.</title>
        <authorList>
            <person name="Ban H."/>
            <person name="Sato S."/>
            <person name="Yoshikawa S."/>
            <person name="Yamada K."/>
            <person name="Nakamura Y."/>
            <person name="Ichinomiya M."/>
            <person name="Sato N."/>
            <person name="Blanc-Mathieu R."/>
            <person name="Endo H."/>
            <person name="Kuwata A."/>
            <person name="Ogata H."/>
        </authorList>
    </citation>
    <scope>NUCLEOTIDE SEQUENCE [LARGE SCALE GENOMIC DNA]</scope>
</reference>
<comment type="similarity">
    <text evidence="3">Belongs to the tubulin family.</text>
</comment>
<evidence type="ECO:0000256" key="7">
    <source>
        <dbReference type="ARBA" id="ARBA00023134"/>
    </source>
</evidence>
<keyword evidence="7" id="KW-0342">GTP-binding</keyword>
<dbReference type="SMART" id="SM00865">
    <property type="entry name" value="Tubulin_C"/>
    <property type="match status" value="1"/>
</dbReference>
<feature type="domain" description="Tubulin/FtsZ 2-layer sandwich" evidence="9">
    <location>
        <begin position="15"/>
        <end position="157"/>
    </location>
</feature>
<evidence type="ECO:0000256" key="5">
    <source>
        <dbReference type="ARBA" id="ARBA00022701"/>
    </source>
</evidence>
<gene>
    <name evidence="10" type="ORF">TeGR_g2773</name>
</gene>
<evidence type="ECO:0000256" key="4">
    <source>
        <dbReference type="ARBA" id="ARBA00022490"/>
    </source>
</evidence>
<comment type="subcellular location">
    <subcellularLocation>
        <location evidence="2">Cytoplasm</location>
        <location evidence="2">Cytoskeleton</location>
    </subcellularLocation>
</comment>
<evidence type="ECO:0000259" key="9">
    <source>
        <dbReference type="SMART" id="SM00865"/>
    </source>
</evidence>
<name>A0ABQ6M6I8_9STRA</name>
<evidence type="ECO:0000256" key="2">
    <source>
        <dbReference type="ARBA" id="ARBA00004245"/>
    </source>
</evidence>
<dbReference type="InterPro" id="IPR008280">
    <property type="entry name" value="Tub_FtsZ_C"/>
</dbReference>
<dbReference type="InterPro" id="IPR037103">
    <property type="entry name" value="Tubulin/FtsZ-like_C"/>
</dbReference>
<dbReference type="PRINTS" id="PR01164">
    <property type="entry name" value="GAMMATUBULIN"/>
</dbReference>
<evidence type="ECO:0000256" key="8">
    <source>
        <dbReference type="ARBA" id="ARBA00023212"/>
    </source>
</evidence>
<evidence type="ECO:0000256" key="1">
    <source>
        <dbReference type="ARBA" id="ARBA00004079"/>
    </source>
</evidence>
<keyword evidence="5" id="KW-0493">Microtubule</keyword>
<dbReference type="Pfam" id="PF03953">
    <property type="entry name" value="Tubulin_C"/>
    <property type="match status" value="1"/>
</dbReference>
<dbReference type="InterPro" id="IPR002454">
    <property type="entry name" value="Gamma_tubulin"/>
</dbReference>
<protein>
    <recommendedName>
        <fullName evidence="9">Tubulin/FtsZ 2-layer sandwich domain-containing protein</fullName>
    </recommendedName>
</protein>
<keyword evidence="6" id="KW-0547">Nucleotide-binding</keyword>
<evidence type="ECO:0000313" key="11">
    <source>
        <dbReference type="Proteomes" id="UP001165060"/>
    </source>
</evidence>
<evidence type="ECO:0000256" key="6">
    <source>
        <dbReference type="ARBA" id="ARBA00022741"/>
    </source>
</evidence>
<dbReference type="InterPro" id="IPR018316">
    <property type="entry name" value="Tubulin/FtsZ_2-layer-sand-dom"/>
</dbReference>
<keyword evidence="4" id="KW-0963">Cytoplasm</keyword>
<keyword evidence="11" id="KW-1185">Reference proteome</keyword>
<comment type="caution">
    <text evidence="10">The sequence shown here is derived from an EMBL/GenBank/DDBJ whole genome shotgun (WGS) entry which is preliminary data.</text>
</comment>
<evidence type="ECO:0000256" key="3">
    <source>
        <dbReference type="ARBA" id="ARBA00009636"/>
    </source>
</evidence>
<dbReference type="Gene3D" id="1.10.287.600">
    <property type="entry name" value="Helix hairpin bin"/>
    <property type="match status" value="1"/>
</dbReference>
<dbReference type="InterPro" id="IPR023123">
    <property type="entry name" value="Tubulin_C"/>
</dbReference>
<dbReference type="InterPro" id="IPR000217">
    <property type="entry name" value="Tubulin"/>
</dbReference>
<dbReference type="Proteomes" id="UP001165060">
    <property type="component" value="Unassembled WGS sequence"/>
</dbReference>